<dbReference type="EMBL" id="BAAANN010000016">
    <property type="protein sequence ID" value="GAA1965204.1"/>
    <property type="molecule type" value="Genomic_DNA"/>
</dbReference>
<evidence type="ECO:0000313" key="2">
    <source>
        <dbReference type="Proteomes" id="UP001501116"/>
    </source>
</evidence>
<dbReference type="InterPro" id="IPR029016">
    <property type="entry name" value="GAF-like_dom_sf"/>
</dbReference>
<keyword evidence="2" id="KW-1185">Reference proteome</keyword>
<comment type="caution">
    <text evidence="1">The sequence shown here is derived from an EMBL/GenBank/DDBJ whole genome shotgun (WGS) entry which is preliminary data.</text>
</comment>
<gene>
    <name evidence="1" type="ORF">GCM10009754_41500</name>
</gene>
<protein>
    <submittedName>
        <fullName evidence="1">Uncharacterized protein</fullName>
    </submittedName>
</protein>
<name>A0ABN2R860_9PSEU</name>
<accession>A0ABN2R860</accession>
<dbReference type="Proteomes" id="UP001501116">
    <property type="component" value="Unassembled WGS sequence"/>
</dbReference>
<dbReference type="Gene3D" id="3.30.450.40">
    <property type="match status" value="1"/>
</dbReference>
<organism evidence="1 2">
    <name type="scientific">Amycolatopsis minnesotensis</name>
    <dbReference type="NCBI Taxonomy" id="337894"/>
    <lineage>
        <taxon>Bacteria</taxon>
        <taxon>Bacillati</taxon>
        <taxon>Actinomycetota</taxon>
        <taxon>Actinomycetes</taxon>
        <taxon>Pseudonocardiales</taxon>
        <taxon>Pseudonocardiaceae</taxon>
        <taxon>Amycolatopsis</taxon>
    </lineage>
</organism>
<dbReference type="SUPFAM" id="SSF55781">
    <property type="entry name" value="GAF domain-like"/>
    <property type="match status" value="1"/>
</dbReference>
<evidence type="ECO:0000313" key="1">
    <source>
        <dbReference type="EMBL" id="GAA1965204.1"/>
    </source>
</evidence>
<sequence>MFLDTEYHGSLNLYSDRPNAYDRLDAALLELFTTAAEAAIRRARRYAAARLSQSVTLFCDVPIRSAGTPCLTHHKEPRLRTPCSNSWTPWPRSLDGFTVRYRTIHRALMAGAEPAEVARAAGCTVAEAHLRWHTWADAQLHATPAPTTTTGTFALAHYLRVHELFATAIT</sequence>
<reference evidence="1 2" key="1">
    <citation type="journal article" date="2019" name="Int. J. Syst. Evol. Microbiol.">
        <title>The Global Catalogue of Microorganisms (GCM) 10K type strain sequencing project: providing services to taxonomists for standard genome sequencing and annotation.</title>
        <authorList>
            <consortium name="The Broad Institute Genomics Platform"/>
            <consortium name="The Broad Institute Genome Sequencing Center for Infectious Disease"/>
            <person name="Wu L."/>
            <person name="Ma J."/>
        </authorList>
    </citation>
    <scope>NUCLEOTIDE SEQUENCE [LARGE SCALE GENOMIC DNA]</scope>
    <source>
        <strain evidence="1 2">JCM 14545</strain>
    </source>
</reference>
<proteinExistence type="predicted"/>